<dbReference type="Gene3D" id="3.30.2400.10">
    <property type="entry name" value="Major capsid protein gp5"/>
    <property type="match status" value="1"/>
</dbReference>
<dbReference type="InterPro" id="IPR024455">
    <property type="entry name" value="Phage_capsid"/>
</dbReference>
<comment type="caution">
    <text evidence="3">The sequence shown here is derived from an EMBL/GenBank/DDBJ whole genome shotgun (WGS) entry which is preliminary data.</text>
</comment>
<dbReference type="EMBL" id="JAOX01000001">
    <property type="protein sequence ID" value="ETZ87569.1"/>
    <property type="molecule type" value="Genomic_DNA"/>
</dbReference>
<dbReference type="Proteomes" id="UP000019854">
    <property type="component" value="Unassembled WGS sequence"/>
</dbReference>
<proteinExistence type="predicted"/>
<dbReference type="NCBIfam" id="TIGR01554">
    <property type="entry name" value="major_cap_HK97"/>
    <property type="match status" value="1"/>
</dbReference>
<evidence type="ECO:0000313" key="3">
    <source>
        <dbReference type="EMBL" id="ETZ87569.1"/>
    </source>
</evidence>
<reference evidence="3 4" key="1">
    <citation type="submission" date="2014-01" db="EMBL/GenBank/DDBJ databases">
        <authorList>
            <person name="Zelazny A."/>
            <person name="Olivier K."/>
            <person name="Sampaio E.P."/>
            <person name="Holland S.M."/>
            <person name="Tallon L.J."/>
            <person name="Sadzewicz L.K."/>
            <person name="Sengamalay N."/>
            <person name="Fraser C.M."/>
            <person name="Hine E."/>
            <person name="Shefchek K.A."/>
            <person name="Das S.P."/>
            <person name="Shallom S.J."/>
            <person name="Agrawal S."/>
            <person name="Tettelin H."/>
        </authorList>
    </citation>
    <scope>NUCLEOTIDE SEQUENCE [LARGE SCALE GENOMIC DNA]</scope>
    <source>
        <strain evidence="3 4">MAB_030201_1075</strain>
    </source>
</reference>
<gene>
    <name evidence="3" type="ORF">L829_1117</name>
</gene>
<accession>A0A829PFN5</accession>
<evidence type="ECO:0000259" key="2">
    <source>
        <dbReference type="Pfam" id="PF05065"/>
    </source>
</evidence>
<dbReference type="SUPFAM" id="SSF56563">
    <property type="entry name" value="Major capsid protein gp5"/>
    <property type="match status" value="1"/>
</dbReference>
<evidence type="ECO:0000313" key="4">
    <source>
        <dbReference type="Proteomes" id="UP000019854"/>
    </source>
</evidence>
<dbReference type="Gene3D" id="3.30.2320.10">
    <property type="entry name" value="hypothetical protein PF0899 domain"/>
    <property type="match status" value="1"/>
</dbReference>
<feature type="domain" description="Phage capsid-like C-terminal" evidence="2">
    <location>
        <begin position="53"/>
        <end position="281"/>
    </location>
</feature>
<comment type="subcellular location">
    <subcellularLocation>
        <location evidence="1">Virion</location>
    </subcellularLocation>
</comment>
<protein>
    <submittedName>
        <fullName evidence="3">Phage major capsid protein, HK97 family</fullName>
    </submittedName>
</protein>
<dbReference type="InterPro" id="IPR054612">
    <property type="entry name" value="Phage_capsid-like_C"/>
</dbReference>
<dbReference type="AlphaFoldDB" id="A0A829PFN5"/>
<dbReference type="Pfam" id="PF05065">
    <property type="entry name" value="Phage_capsid"/>
    <property type="match status" value="1"/>
</dbReference>
<evidence type="ECO:0000256" key="1">
    <source>
        <dbReference type="ARBA" id="ARBA00004328"/>
    </source>
</evidence>
<sequence length="297" mass="31126">MVHSQKDCVNVEGTHYQYPKAFGLDVLGLAPEKIIPDSLLLTATTKVGQVEGDDVFVRVPAIDLEADTGFVPEGNDIPEADPDLSELVLATGKIATLVRLSREQLAQEGVTEIVQQEIGRSVAAKVNWALLQQPAPTAPATFPPAGLLAHASVVPYELEDNLDTFVDAVALIESLHGGIATNVIASPTAWAAVCKFKAGTTSNQSLVGAGVDPAQRTLLGIPVTVTSAMADMKLLVLDRNKTLSAYGNVMVDVSKDAYFSSDSVGIRATIRFGAGFQESDAGQLITVASALGEGEGE</sequence>
<name>A0A829PFN5_9MYCO</name>
<organism evidence="3 4">
    <name type="scientific">Mycobacteroides abscessus MAB_030201_1075</name>
    <dbReference type="NCBI Taxonomy" id="1335410"/>
    <lineage>
        <taxon>Bacteria</taxon>
        <taxon>Bacillati</taxon>
        <taxon>Actinomycetota</taxon>
        <taxon>Actinomycetes</taxon>
        <taxon>Mycobacteriales</taxon>
        <taxon>Mycobacteriaceae</taxon>
        <taxon>Mycobacteroides</taxon>
        <taxon>Mycobacteroides abscessus</taxon>
    </lineage>
</organism>